<keyword evidence="2" id="KW-0413">Isomerase</keyword>
<evidence type="ECO:0000256" key="1">
    <source>
        <dbReference type="SAM" id="SignalP"/>
    </source>
</evidence>
<dbReference type="RefSeq" id="WP_104812499.1">
    <property type="nucleotide sequence ID" value="NZ_MQUB01000001.1"/>
</dbReference>
<dbReference type="Proteomes" id="UP000239800">
    <property type="component" value="Unassembled WGS sequence"/>
</dbReference>
<sequence>MKKLTVLIALLITPCLVMAQGVFDKFEDVNDVTSIIVTKNMFKLLAQIDVDSDDPEVKEYMNLVDNLDNIKIFITDNPEVSAQMKADVTAYVNKNSKLSELMRVKDEGKNIKFYSREGASENYVSELLMFMEGEDIQMDDTIKGDGTIIMSITGNIDLKQVSKLTKDLNVPGSEELKNIDDKNKG</sequence>
<dbReference type="AlphaFoldDB" id="A0A2S7KPS5"/>
<organism evidence="2 3">
    <name type="scientific">Aureitalea marina</name>
    <dbReference type="NCBI Taxonomy" id="930804"/>
    <lineage>
        <taxon>Bacteria</taxon>
        <taxon>Pseudomonadati</taxon>
        <taxon>Bacteroidota</taxon>
        <taxon>Flavobacteriia</taxon>
        <taxon>Flavobacteriales</taxon>
        <taxon>Flavobacteriaceae</taxon>
        <taxon>Aureitalea</taxon>
    </lineage>
</organism>
<proteinExistence type="predicted"/>
<evidence type="ECO:0000313" key="2">
    <source>
        <dbReference type="EMBL" id="PQB04573.1"/>
    </source>
</evidence>
<evidence type="ECO:0000313" key="3">
    <source>
        <dbReference type="Proteomes" id="UP000239800"/>
    </source>
</evidence>
<feature type="signal peptide" evidence="1">
    <location>
        <begin position="1"/>
        <end position="19"/>
    </location>
</feature>
<keyword evidence="3" id="KW-1185">Reference proteome</keyword>
<protein>
    <submittedName>
        <fullName evidence="2">DNA topoisomerase IV</fullName>
    </submittedName>
</protein>
<dbReference type="GO" id="GO:0016853">
    <property type="term" value="F:isomerase activity"/>
    <property type="evidence" value="ECO:0007669"/>
    <property type="project" value="UniProtKB-KW"/>
</dbReference>
<name>A0A2S7KPS5_9FLAO</name>
<accession>A0A2S7KPS5</accession>
<gene>
    <name evidence="2" type="ORF">BST85_06415</name>
</gene>
<feature type="chain" id="PRO_5015648671" evidence="1">
    <location>
        <begin position="20"/>
        <end position="185"/>
    </location>
</feature>
<reference evidence="2 3" key="1">
    <citation type="submission" date="2016-11" db="EMBL/GenBank/DDBJ databases">
        <title>Trade-off between light-utilization and light-protection in marine flavobacteria.</title>
        <authorList>
            <person name="Kumagai Y."/>
        </authorList>
    </citation>
    <scope>NUCLEOTIDE SEQUENCE [LARGE SCALE GENOMIC DNA]</scope>
    <source>
        <strain evidence="2 3">NBRC 107741</strain>
    </source>
</reference>
<dbReference type="EMBL" id="MQUB01000001">
    <property type="protein sequence ID" value="PQB04573.1"/>
    <property type="molecule type" value="Genomic_DNA"/>
</dbReference>
<dbReference type="Pfam" id="PF14060">
    <property type="entry name" value="DUF4252"/>
    <property type="match status" value="1"/>
</dbReference>
<dbReference type="OrthoDB" id="705638at2"/>
<comment type="caution">
    <text evidence="2">The sequence shown here is derived from an EMBL/GenBank/DDBJ whole genome shotgun (WGS) entry which is preliminary data.</text>
</comment>
<keyword evidence="1" id="KW-0732">Signal</keyword>
<dbReference type="InterPro" id="IPR025348">
    <property type="entry name" value="DUF4252"/>
</dbReference>